<dbReference type="GO" id="GO:0030655">
    <property type="term" value="P:beta-lactam antibiotic catabolic process"/>
    <property type="evidence" value="ECO:0007669"/>
    <property type="project" value="InterPro"/>
</dbReference>
<reference evidence="3" key="1">
    <citation type="submission" date="2018-12" db="EMBL/GenBank/DDBJ databases">
        <title>Bacillus chawlae sp. nov., Bacillus glennii sp. nov., and Bacillus saganii sp. nov. Isolated from the Vehicle Assembly Building at Kennedy Space Center where the Viking Spacecraft were Assembled.</title>
        <authorList>
            <person name="Seuylemezian A."/>
            <person name="Vaishampayan P."/>
        </authorList>
    </citation>
    <scope>NUCLEOTIDE SEQUENCE [LARGE SCALE GENOMIC DNA]</scope>
    <source>
        <strain evidence="3">DSM 13966</strain>
    </source>
</reference>
<organism evidence="2 3">
    <name type="scientific">Mesobacillus subterraneus</name>
    <dbReference type="NCBI Taxonomy" id="285983"/>
    <lineage>
        <taxon>Bacteria</taxon>
        <taxon>Bacillati</taxon>
        <taxon>Bacillota</taxon>
        <taxon>Bacilli</taxon>
        <taxon>Bacillales</taxon>
        <taxon>Bacillaceae</taxon>
        <taxon>Mesobacillus</taxon>
    </lineage>
</organism>
<dbReference type="OrthoDB" id="9775096at2"/>
<evidence type="ECO:0000259" key="1">
    <source>
        <dbReference type="Pfam" id="PF13354"/>
    </source>
</evidence>
<dbReference type="Gene3D" id="3.40.710.10">
    <property type="entry name" value="DD-peptidase/beta-lactamase superfamily"/>
    <property type="match status" value="1"/>
</dbReference>
<dbReference type="Proteomes" id="UP000279911">
    <property type="component" value="Unassembled WGS sequence"/>
</dbReference>
<name>A0A427TK48_9BACI</name>
<dbReference type="InterPro" id="IPR012338">
    <property type="entry name" value="Beta-lactam/transpept-like"/>
</dbReference>
<gene>
    <name evidence="2" type="ORF">EJA10_19295</name>
</gene>
<proteinExistence type="predicted"/>
<feature type="domain" description="Beta-lactamase class A catalytic" evidence="1">
    <location>
        <begin position="31"/>
        <end position="235"/>
    </location>
</feature>
<comment type="caution">
    <text evidence="2">The sequence shown here is derived from an EMBL/GenBank/DDBJ whole genome shotgun (WGS) entry which is preliminary data.</text>
</comment>
<dbReference type="Pfam" id="PF13354">
    <property type="entry name" value="Beta-lactamase2"/>
    <property type="match status" value="1"/>
</dbReference>
<dbReference type="PANTHER" id="PTHR35333:SF4">
    <property type="entry name" value="SLR0121 PROTEIN"/>
    <property type="match status" value="1"/>
</dbReference>
<dbReference type="InterPro" id="IPR000871">
    <property type="entry name" value="Beta-lactam_class-A"/>
</dbReference>
<evidence type="ECO:0000313" key="3">
    <source>
        <dbReference type="Proteomes" id="UP000279911"/>
    </source>
</evidence>
<accession>A0A427TK48</accession>
<dbReference type="GO" id="GO:0008800">
    <property type="term" value="F:beta-lactamase activity"/>
    <property type="evidence" value="ECO:0007669"/>
    <property type="project" value="InterPro"/>
</dbReference>
<dbReference type="SUPFAM" id="SSF56601">
    <property type="entry name" value="beta-lactamase/transpeptidase-like"/>
    <property type="match status" value="1"/>
</dbReference>
<evidence type="ECO:0000313" key="2">
    <source>
        <dbReference type="EMBL" id="RSD24429.1"/>
    </source>
</evidence>
<dbReference type="PANTHER" id="PTHR35333">
    <property type="entry name" value="BETA-LACTAMASE"/>
    <property type="match status" value="1"/>
</dbReference>
<sequence length="270" mass="30078">MLMMKIDELKELLLDELARCKGRASLFMEINGEIIEFNSNHVYQSASLIKLPILYAALRLVDKGVLSLKKLVPIRETDEVGDTGVLQVLMVDQLSVQDLLALMIIVSDNTATNLVIDEIGMGEINSKIALLGMDQTVLKRKMLDFNAIKNGNDNFTTARDTVACLKEGTAGSTLTNHSKGIFQTLLKQQQLKDKLRACLDEPRIEAGNKTGELPGVEHDCGFIFDEKTQIHVAILIDQLNDPEAGRTTIRQIGKHINDFICRDMTRTKQI</sequence>
<dbReference type="GO" id="GO:0046677">
    <property type="term" value="P:response to antibiotic"/>
    <property type="evidence" value="ECO:0007669"/>
    <property type="project" value="InterPro"/>
</dbReference>
<dbReference type="AlphaFoldDB" id="A0A427TK48"/>
<protein>
    <submittedName>
        <fullName evidence="2">Serine hydrolase</fullName>
    </submittedName>
</protein>
<dbReference type="InterPro" id="IPR045155">
    <property type="entry name" value="Beta-lactam_cat"/>
</dbReference>
<dbReference type="EMBL" id="RSFW01000024">
    <property type="protein sequence ID" value="RSD24429.1"/>
    <property type="molecule type" value="Genomic_DNA"/>
</dbReference>
<keyword evidence="2" id="KW-0378">Hydrolase</keyword>